<comment type="caution">
    <text evidence="2">The sequence shown here is derived from an EMBL/GenBank/DDBJ whole genome shotgun (WGS) entry which is preliminary data.</text>
</comment>
<reference evidence="2 3" key="1">
    <citation type="journal article" date="2017" name="Genome Biol. Evol.">
        <title>Phytophthora megakarya and P. palmivora, closely related causal agents of cacao black pod rot, underwent increases in genome sizes and gene numbers by different mechanisms.</title>
        <authorList>
            <person name="Ali S.S."/>
            <person name="Shao J."/>
            <person name="Lary D.J."/>
            <person name="Kronmiller B."/>
            <person name="Shen D."/>
            <person name="Strem M.D."/>
            <person name="Amoako-Attah I."/>
            <person name="Akrofi A.Y."/>
            <person name="Begoude B.A."/>
            <person name="Ten Hoopen G.M."/>
            <person name="Coulibaly K."/>
            <person name="Kebe B.I."/>
            <person name="Melnick R.L."/>
            <person name="Guiltinan M.J."/>
            <person name="Tyler B.M."/>
            <person name="Meinhardt L.W."/>
            <person name="Bailey B.A."/>
        </authorList>
    </citation>
    <scope>NUCLEOTIDE SEQUENCE [LARGE SCALE GENOMIC DNA]</scope>
    <source>
        <strain evidence="3">sbr112.9</strain>
    </source>
</reference>
<organism evidence="2 3">
    <name type="scientific">Phytophthora palmivora</name>
    <dbReference type="NCBI Taxonomy" id="4796"/>
    <lineage>
        <taxon>Eukaryota</taxon>
        <taxon>Sar</taxon>
        <taxon>Stramenopiles</taxon>
        <taxon>Oomycota</taxon>
        <taxon>Peronosporomycetes</taxon>
        <taxon>Peronosporales</taxon>
        <taxon>Peronosporaceae</taxon>
        <taxon>Phytophthora</taxon>
    </lineage>
</organism>
<evidence type="ECO:0000313" key="3">
    <source>
        <dbReference type="Proteomes" id="UP000237271"/>
    </source>
</evidence>
<keyword evidence="3" id="KW-1185">Reference proteome</keyword>
<name>A0A2P4Y2Y2_9STRA</name>
<evidence type="ECO:0000256" key="1">
    <source>
        <dbReference type="SAM" id="MobiDB-lite"/>
    </source>
</evidence>
<dbReference type="Proteomes" id="UP000237271">
    <property type="component" value="Unassembled WGS sequence"/>
</dbReference>
<dbReference type="AlphaFoldDB" id="A0A2P4Y2Y2"/>
<dbReference type="EMBL" id="NCKW01006163">
    <property type="protein sequence ID" value="POM72160.1"/>
    <property type="molecule type" value="Genomic_DNA"/>
</dbReference>
<feature type="region of interest" description="Disordered" evidence="1">
    <location>
        <begin position="1"/>
        <end position="57"/>
    </location>
</feature>
<feature type="region of interest" description="Disordered" evidence="1">
    <location>
        <begin position="76"/>
        <end position="102"/>
    </location>
</feature>
<evidence type="ECO:0000313" key="2">
    <source>
        <dbReference type="EMBL" id="POM72160.1"/>
    </source>
</evidence>
<feature type="compositionally biased region" description="Polar residues" evidence="1">
    <location>
        <begin position="1"/>
        <end position="10"/>
    </location>
</feature>
<sequence length="201" mass="22733">MATLLDTTMEASEPEEHADNNQRVPQSAEPETDAPEDEDDDEDFHFNAPSYYDLKNPALERRYVNNADGYFSSPVPSAATSKASPFTDQKSLSSTTDPPTTVNRTLSKYYEAEAGNNHTLEGHQDKVMEDKAMLDTTMAGPEEEEEDVETVLNRSNLLDDREESFEEFYAWTFFSTKFTDIFVICSVENEQNVASSIRIDR</sequence>
<accession>A0A2P4Y2Y2</accession>
<protein>
    <submittedName>
        <fullName evidence="2">Uncharacterized protein</fullName>
    </submittedName>
</protein>
<dbReference type="OrthoDB" id="79764at2759"/>
<feature type="compositionally biased region" description="Acidic residues" evidence="1">
    <location>
        <begin position="30"/>
        <end position="43"/>
    </location>
</feature>
<gene>
    <name evidence="2" type="ORF">PHPALM_11171</name>
</gene>
<proteinExistence type="predicted"/>